<sequence length="89" mass="10253">MLTLFAISIFKEKGECEAVEFFETAEFTFQGRSLLETSYDDLNKLFRELDGSFDEDETGLISFKDGISLYSSDLQEVESVLVFEEGYYE</sequence>
<evidence type="ECO:0000313" key="1">
    <source>
        <dbReference type="EMBL" id="NYE09637.1"/>
    </source>
</evidence>
<reference evidence="2" key="1">
    <citation type="submission" date="2020-07" db="EMBL/GenBank/DDBJ databases">
        <authorList>
            <person name="Partida-Martinez L."/>
            <person name="Huntemann M."/>
            <person name="Clum A."/>
            <person name="Wang J."/>
            <person name="Palaniappan K."/>
            <person name="Ritter S."/>
            <person name="Chen I.-M."/>
            <person name="Stamatis D."/>
            <person name="Reddy T."/>
            <person name="O'Malley R."/>
            <person name="Daum C."/>
            <person name="Shapiro N."/>
            <person name="Ivanova N."/>
            <person name="Kyrpides N."/>
            <person name="Woyke T."/>
        </authorList>
    </citation>
    <scope>NUCLEOTIDE SEQUENCE [LARGE SCALE GENOMIC DNA]</scope>
    <source>
        <strain evidence="2">AT2.8</strain>
    </source>
</reference>
<proteinExistence type="predicted"/>
<dbReference type="EMBL" id="JACCBX010000026">
    <property type="protein sequence ID" value="NYE09637.1"/>
    <property type="molecule type" value="Genomic_DNA"/>
</dbReference>
<gene>
    <name evidence="1" type="ORF">F4694_006540</name>
</gene>
<evidence type="ECO:0000313" key="2">
    <source>
        <dbReference type="Proteomes" id="UP000548423"/>
    </source>
</evidence>
<comment type="caution">
    <text evidence="1">The sequence shown here is derived from an EMBL/GenBank/DDBJ whole genome shotgun (WGS) entry which is preliminary data.</text>
</comment>
<dbReference type="AlphaFoldDB" id="A0A852TQ75"/>
<reference evidence="2" key="2">
    <citation type="submission" date="2020-08" db="EMBL/GenBank/DDBJ databases">
        <title>The Agave Microbiome: Exploring the role of microbial communities in plant adaptations to desert environments.</title>
        <authorList>
            <person name="Partida-Martinez L.P."/>
        </authorList>
    </citation>
    <scope>NUCLEOTIDE SEQUENCE [LARGE SCALE GENOMIC DNA]</scope>
    <source>
        <strain evidence="2">AT2.8</strain>
    </source>
</reference>
<accession>A0A852TQ75</accession>
<dbReference type="Proteomes" id="UP000548423">
    <property type="component" value="Unassembled WGS sequence"/>
</dbReference>
<organism evidence="1 2">
    <name type="scientific">Neobacillus niacini</name>
    <dbReference type="NCBI Taxonomy" id="86668"/>
    <lineage>
        <taxon>Bacteria</taxon>
        <taxon>Bacillati</taxon>
        <taxon>Bacillota</taxon>
        <taxon>Bacilli</taxon>
        <taxon>Bacillales</taxon>
        <taxon>Bacillaceae</taxon>
        <taxon>Neobacillus</taxon>
    </lineage>
</organism>
<protein>
    <submittedName>
        <fullName evidence="1">Uncharacterized protein</fullName>
    </submittedName>
</protein>
<name>A0A852TQ75_9BACI</name>